<dbReference type="PRINTS" id="PR00080">
    <property type="entry name" value="SDRFAMILY"/>
</dbReference>
<evidence type="ECO:0000256" key="1">
    <source>
        <dbReference type="ARBA" id="ARBA00006484"/>
    </source>
</evidence>
<dbReference type="EMBL" id="JBHSNO010000001">
    <property type="protein sequence ID" value="MFC5587744.1"/>
    <property type="molecule type" value="Genomic_DNA"/>
</dbReference>
<comment type="caution">
    <text evidence="2">The sequence shown here is derived from an EMBL/GenBank/DDBJ whole genome shotgun (WGS) entry which is preliminary data.</text>
</comment>
<dbReference type="InterPro" id="IPR020904">
    <property type="entry name" value="Sc_DH/Rdtase_CS"/>
</dbReference>
<keyword evidence="3" id="KW-1185">Reference proteome</keyword>
<dbReference type="PROSITE" id="PS00061">
    <property type="entry name" value="ADH_SHORT"/>
    <property type="match status" value="1"/>
</dbReference>
<reference evidence="3" key="1">
    <citation type="journal article" date="2019" name="Int. J. Syst. Evol. Microbiol.">
        <title>The Global Catalogue of Microorganisms (GCM) 10K type strain sequencing project: providing services to taxonomists for standard genome sequencing and annotation.</title>
        <authorList>
            <consortium name="The Broad Institute Genomics Platform"/>
            <consortium name="The Broad Institute Genome Sequencing Center for Infectious Disease"/>
            <person name="Wu L."/>
            <person name="Ma J."/>
        </authorList>
    </citation>
    <scope>NUCLEOTIDE SEQUENCE [LARGE SCALE GENOMIC DNA]</scope>
    <source>
        <strain evidence="3">CGMCC 4.1434</strain>
    </source>
</reference>
<dbReference type="Pfam" id="PF13561">
    <property type="entry name" value="adh_short_C2"/>
    <property type="match status" value="1"/>
</dbReference>
<proteinExistence type="inferred from homology"/>
<dbReference type="GO" id="GO:0016491">
    <property type="term" value="F:oxidoreductase activity"/>
    <property type="evidence" value="ECO:0007669"/>
    <property type="project" value="UniProtKB-KW"/>
</dbReference>
<dbReference type="PRINTS" id="PR00081">
    <property type="entry name" value="GDHRDH"/>
</dbReference>
<evidence type="ECO:0000313" key="3">
    <source>
        <dbReference type="Proteomes" id="UP001596109"/>
    </source>
</evidence>
<dbReference type="EC" id="1.1.1.-" evidence="2"/>
<dbReference type="Gene3D" id="3.40.50.720">
    <property type="entry name" value="NAD(P)-binding Rossmann-like Domain"/>
    <property type="match status" value="1"/>
</dbReference>
<dbReference type="Proteomes" id="UP001596109">
    <property type="component" value="Unassembled WGS sequence"/>
</dbReference>
<dbReference type="RefSeq" id="WP_381430153.1">
    <property type="nucleotide sequence ID" value="NZ_JBHSNO010000001.1"/>
</dbReference>
<keyword evidence="2" id="KW-0560">Oxidoreductase</keyword>
<dbReference type="PANTHER" id="PTHR42760">
    <property type="entry name" value="SHORT-CHAIN DEHYDROGENASES/REDUCTASES FAMILY MEMBER"/>
    <property type="match status" value="1"/>
</dbReference>
<dbReference type="SUPFAM" id="SSF51735">
    <property type="entry name" value="NAD(P)-binding Rossmann-fold domains"/>
    <property type="match status" value="1"/>
</dbReference>
<sequence>MENMQNILDLNGKVGLVTGAGQGVGRQIALHLGAHNAGGVIVNDFHLERAEAVAAEIEKAGGKAIPLQGDVSDFESVAQMVNVGNQHFGKIDIIVNNAGNSGANPELVERGVPFWESNPESWDPWLDVNLRGVLNCCRATIPGMVERKEGRIITIMSDAGRVGEQGLEVYSAAKAGAAGLMRSIARSLGRYMITANTVAIAATNTPAITARLEDEEVLRKMLSHYVIRRVGEPSDVANMALFLASDASSWITGQTYPVNGGYSFNL</sequence>
<name>A0ABW0TGX1_9BACL</name>
<protein>
    <submittedName>
        <fullName evidence="2">SDR family NAD(P)-dependent oxidoreductase</fullName>
        <ecNumber evidence="2">1.1.1.-</ecNumber>
    </submittedName>
</protein>
<evidence type="ECO:0000313" key="2">
    <source>
        <dbReference type="EMBL" id="MFC5587744.1"/>
    </source>
</evidence>
<comment type="similarity">
    <text evidence="1">Belongs to the short-chain dehydrogenases/reductases (SDR) family.</text>
</comment>
<dbReference type="InterPro" id="IPR002347">
    <property type="entry name" value="SDR_fam"/>
</dbReference>
<accession>A0ABW0TGX1</accession>
<dbReference type="InterPro" id="IPR036291">
    <property type="entry name" value="NAD(P)-bd_dom_sf"/>
</dbReference>
<organism evidence="2 3">
    <name type="scientific">Sporosarcina soli</name>
    <dbReference type="NCBI Taxonomy" id="334736"/>
    <lineage>
        <taxon>Bacteria</taxon>
        <taxon>Bacillati</taxon>
        <taxon>Bacillota</taxon>
        <taxon>Bacilli</taxon>
        <taxon>Bacillales</taxon>
        <taxon>Caryophanaceae</taxon>
        <taxon>Sporosarcina</taxon>
    </lineage>
</organism>
<gene>
    <name evidence="2" type="ORF">ACFPRA_02320</name>
</gene>